<dbReference type="PROSITE" id="PS50943">
    <property type="entry name" value="HTH_CROC1"/>
    <property type="match status" value="1"/>
</dbReference>
<gene>
    <name evidence="5" type="ORF">MXM28_13250</name>
</gene>
<dbReference type="Proteomes" id="UP001306510">
    <property type="component" value="Unassembled WGS sequence"/>
</dbReference>
<protein>
    <submittedName>
        <fullName evidence="5">Helix-turn-helix transcriptional regulator</fullName>
    </submittedName>
</protein>
<dbReference type="SUPFAM" id="SSF47413">
    <property type="entry name" value="lambda repressor-like DNA-binding domains"/>
    <property type="match status" value="1"/>
</dbReference>
<dbReference type="PANTHER" id="PTHR46797">
    <property type="entry name" value="HTH-TYPE TRANSCRIPTIONAL REGULATOR"/>
    <property type="match status" value="1"/>
</dbReference>
<name>A0ABU6E356_9ENTR</name>
<organism evidence="5 6">
    <name type="scientific">Enterobacter vonholyi</name>
    <dbReference type="NCBI Taxonomy" id="2797505"/>
    <lineage>
        <taxon>Bacteria</taxon>
        <taxon>Pseudomonadati</taxon>
        <taxon>Pseudomonadota</taxon>
        <taxon>Gammaproteobacteria</taxon>
        <taxon>Enterobacterales</taxon>
        <taxon>Enterobacteriaceae</taxon>
        <taxon>Enterobacter</taxon>
    </lineage>
</organism>
<evidence type="ECO:0000256" key="1">
    <source>
        <dbReference type="ARBA" id="ARBA00023015"/>
    </source>
</evidence>
<dbReference type="InterPro" id="IPR010982">
    <property type="entry name" value="Lambda_DNA-bd_dom_sf"/>
</dbReference>
<feature type="domain" description="HTH cro/C1-type" evidence="4">
    <location>
        <begin position="18"/>
        <end position="72"/>
    </location>
</feature>
<dbReference type="RefSeq" id="WP_325848682.1">
    <property type="nucleotide sequence ID" value="NZ_JALLMC010000004.1"/>
</dbReference>
<sequence length="77" mass="8619">MERKINPSRTRVIFSRNLKELRESKGLSQEALADLAGLHRTYIGSVERCERNISIDNIDRIAAALGVTPVLLLKGDE</sequence>
<dbReference type="Pfam" id="PF01381">
    <property type="entry name" value="HTH_3"/>
    <property type="match status" value="1"/>
</dbReference>
<keyword evidence="2" id="KW-0238">DNA-binding</keyword>
<reference evidence="5 6" key="1">
    <citation type="submission" date="2022-04" db="EMBL/GenBank/DDBJ databases">
        <title>Whole genome surviellance of AMR bacteria from Assam, India: One Health Study.</title>
        <authorList>
            <person name="Mendem S.K."/>
            <person name="Rakshit O."/>
            <person name="Murugesan D."/>
            <person name="Shome R."/>
            <person name="Raisen C."/>
            <person name="Holmes M.A."/>
            <person name="Saikia K."/>
            <person name="Shome B.R."/>
        </authorList>
    </citation>
    <scope>NUCLEOTIDE SEQUENCE [LARGE SCALE GENOMIC DNA]</scope>
    <source>
        <strain evidence="5 6">MGG-11lp</strain>
    </source>
</reference>
<evidence type="ECO:0000259" key="4">
    <source>
        <dbReference type="PROSITE" id="PS50943"/>
    </source>
</evidence>
<dbReference type="SMART" id="SM00530">
    <property type="entry name" value="HTH_XRE"/>
    <property type="match status" value="1"/>
</dbReference>
<evidence type="ECO:0000256" key="2">
    <source>
        <dbReference type="ARBA" id="ARBA00023125"/>
    </source>
</evidence>
<keyword evidence="6" id="KW-1185">Reference proteome</keyword>
<keyword evidence="3" id="KW-0804">Transcription</keyword>
<dbReference type="Gene3D" id="1.10.260.40">
    <property type="entry name" value="lambda repressor-like DNA-binding domains"/>
    <property type="match status" value="1"/>
</dbReference>
<evidence type="ECO:0000313" key="5">
    <source>
        <dbReference type="EMBL" id="MEB6410655.1"/>
    </source>
</evidence>
<proteinExistence type="predicted"/>
<dbReference type="PANTHER" id="PTHR46797:SF23">
    <property type="entry name" value="HTH-TYPE TRANSCRIPTIONAL REGULATOR SUTR"/>
    <property type="match status" value="1"/>
</dbReference>
<keyword evidence="1" id="KW-0805">Transcription regulation</keyword>
<dbReference type="InterPro" id="IPR050807">
    <property type="entry name" value="TransReg_Diox_bact_type"/>
</dbReference>
<dbReference type="InterPro" id="IPR001387">
    <property type="entry name" value="Cro/C1-type_HTH"/>
</dbReference>
<accession>A0ABU6E356</accession>
<comment type="caution">
    <text evidence="5">The sequence shown here is derived from an EMBL/GenBank/DDBJ whole genome shotgun (WGS) entry which is preliminary data.</text>
</comment>
<evidence type="ECO:0000313" key="6">
    <source>
        <dbReference type="Proteomes" id="UP001306510"/>
    </source>
</evidence>
<dbReference type="EMBL" id="JALLMC010000004">
    <property type="protein sequence ID" value="MEB6410655.1"/>
    <property type="molecule type" value="Genomic_DNA"/>
</dbReference>
<dbReference type="CDD" id="cd00093">
    <property type="entry name" value="HTH_XRE"/>
    <property type="match status" value="1"/>
</dbReference>
<evidence type="ECO:0000256" key="3">
    <source>
        <dbReference type="ARBA" id="ARBA00023163"/>
    </source>
</evidence>